<dbReference type="GO" id="GO:0003735">
    <property type="term" value="F:structural constituent of ribosome"/>
    <property type="evidence" value="ECO:0007669"/>
    <property type="project" value="UniProtKB-UniRule"/>
</dbReference>
<dbReference type="HAMAP" id="MF_01365_B">
    <property type="entry name" value="Ribosomal_uL6_B"/>
    <property type="match status" value="1"/>
</dbReference>
<comment type="function">
    <text evidence="3 5">This protein binds to the 23S rRNA, and is important in its secondary structure. It is located near the subunit interface in the base of the L7/L12 stalk, and near the tRNA binding site of the peptidyltransferase center.</text>
</comment>
<dbReference type="PATRIC" id="fig|1618336.3.peg.20"/>
<evidence type="ECO:0000256" key="2">
    <source>
        <dbReference type="ARBA" id="ARBA00023274"/>
    </source>
</evidence>
<feature type="domain" description="Large ribosomal subunit protein uL6 alpha-beta" evidence="6">
    <location>
        <begin position="91"/>
        <end position="163"/>
    </location>
</feature>
<dbReference type="PANTHER" id="PTHR11655">
    <property type="entry name" value="60S/50S RIBOSOMAL PROTEIN L6/L9"/>
    <property type="match status" value="1"/>
</dbReference>
<dbReference type="InterPro" id="IPR000702">
    <property type="entry name" value="Ribosomal_uL6-like"/>
</dbReference>
<keyword evidence="3 5" id="KW-0699">rRNA-binding</keyword>
<dbReference type="InterPro" id="IPR019906">
    <property type="entry name" value="Ribosomal_uL6_bac-type"/>
</dbReference>
<dbReference type="STRING" id="1618336.US94_C0001G0019"/>
<evidence type="ECO:0000313" key="7">
    <source>
        <dbReference type="EMBL" id="KKQ74618.1"/>
    </source>
</evidence>
<evidence type="ECO:0000256" key="5">
    <source>
        <dbReference type="RuleBase" id="RU003870"/>
    </source>
</evidence>
<gene>
    <name evidence="3" type="primary">rplF</name>
    <name evidence="7" type="ORF">US94_C0001G0019</name>
</gene>
<dbReference type="PANTHER" id="PTHR11655:SF14">
    <property type="entry name" value="LARGE RIBOSOMAL SUBUNIT PROTEIN UL6M"/>
    <property type="match status" value="1"/>
</dbReference>
<sequence length="184" mass="20214">MSKIGQRKIIIPENTQVTINNDEVRAKGPLGELSLKFPKNVAVKIEGLEIAVSRARNDKFSKALHGLFRKLIFNIVTGVSIGFQKKLEFKGVGYRAEVQGNKLILNVGFSHTVEQVAPEGIEFKVEKNIITVSGIDNQKVGQAAANIRRVRPVEPYKGKGIKYIDEIPRRKPGKAAKAALGTAQ</sequence>
<dbReference type="EMBL" id="LBUX01000001">
    <property type="protein sequence ID" value="KKQ74618.1"/>
    <property type="molecule type" value="Genomic_DNA"/>
</dbReference>
<name>A0A0G0K4J6_9BACT</name>
<evidence type="ECO:0000256" key="1">
    <source>
        <dbReference type="ARBA" id="ARBA00022980"/>
    </source>
</evidence>
<evidence type="ECO:0000259" key="6">
    <source>
        <dbReference type="Pfam" id="PF00347"/>
    </source>
</evidence>
<comment type="subunit">
    <text evidence="3">Part of the 50S ribosomal subunit.</text>
</comment>
<dbReference type="PRINTS" id="PR00059">
    <property type="entry name" value="RIBOSOMALL6"/>
</dbReference>
<dbReference type="AlphaFoldDB" id="A0A0G0K4J6"/>
<dbReference type="Gene3D" id="3.90.930.12">
    <property type="entry name" value="Ribosomal protein L6, alpha-beta domain"/>
    <property type="match status" value="2"/>
</dbReference>
<organism evidence="7 8">
    <name type="scientific">Berkelbacteria bacterium GW2011_GWB1_38_5</name>
    <dbReference type="NCBI Taxonomy" id="1618336"/>
    <lineage>
        <taxon>Bacteria</taxon>
        <taxon>Candidatus Berkelbacteria</taxon>
    </lineage>
</organism>
<dbReference type="SUPFAM" id="SSF56053">
    <property type="entry name" value="Ribosomal protein L6"/>
    <property type="match status" value="2"/>
</dbReference>
<evidence type="ECO:0000256" key="4">
    <source>
        <dbReference type="RuleBase" id="RU003869"/>
    </source>
</evidence>
<comment type="caution">
    <text evidence="7">The sequence shown here is derived from an EMBL/GenBank/DDBJ whole genome shotgun (WGS) entry which is preliminary data.</text>
</comment>
<dbReference type="InterPro" id="IPR020040">
    <property type="entry name" value="Ribosomal_uL6_a/b-dom"/>
</dbReference>
<dbReference type="GO" id="GO:0019843">
    <property type="term" value="F:rRNA binding"/>
    <property type="evidence" value="ECO:0007669"/>
    <property type="project" value="UniProtKB-UniRule"/>
</dbReference>
<keyword evidence="3 5" id="KW-0694">RNA-binding</keyword>
<proteinExistence type="inferred from homology"/>
<keyword evidence="1 3" id="KW-0689">Ribosomal protein</keyword>
<dbReference type="NCBIfam" id="TIGR03654">
    <property type="entry name" value="L6_bact"/>
    <property type="match status" value="1"/>
</dbReference>
<evidence type="ECO:0000313" key="8">
    <source>
        <dbReference type="Proteomes" id="UP000034498"/>
    </source>
</evidence>
<reference evidence="7 8" key="1">
    <citation type="journal article" date="2015" name="Nature">
        <title>rRNA introns, odd ribosomes, and small enigmatic genomes across a large radiation of phyla.</title>
        <authorList>
            <person name="Brown C.T."/>
            <person name="Hug L.A."/>
            <person name="Thomas B.C."/>
            <person name="Sharon I."/>
            <person name="Castelle C.J."/>
            <person name="Singh A."/>
            <person name="Wilkins M.J."/>
            <person name="Williams K.H."/>
            <person name="Banfield J.F."/>
        </authorList>
    </citation>
    <scope>NUCLEOTIDE SEQUENCE [LARGE SCALE GENOMIC DNA]</scope>
</reference>
<dbReference type="GO" id="GO:0002181">
    <property type="term" value="P:cytoplasmic translation"/>
    <property type="evidence" value="ECO:0007669"/>
    <property type="project" value="TreeGrafter"/>
</dbReference>
<dbReference type="GO" id="GO:0022625">
    <property type="term" value="C:cytosolic large ribosomal subunit"/>
    <property type="evidence" value="ECO:0007669"/>
    <property type="project" value="UniProtKB-UniRule"/>
</dbReference>
<feature type="domain" description="Large ribosomal subunit protein uL6 alpha-beta" evidence="6">
    <location>
        <begin position="11"/>
        <end position="80"/>
    </location>
</feature>
<keyword evidence="2 3" id="KW-0687">Ribonucleoprotein</keyword>
<dbReference type="Proteomes" id="UP000034498">
    <property type="component" value="Unassembled WGS sequence"/>
</dbReference>
<protein>
    <recommendedName>
        <fullName evidence="3">Large ribosomal subunit protein uL6</fullName>
    </recommendedName>
</protein>
<dbReference type="Pfam" id="PF00347">
    <property type="entry name" value="Ribosomal_L6"/>
    <property type="match status" value="2"/>
</dbReference>
<evidence type="ECO:0000256" key="3">
    <source>
        <dbReference type="HAMAP-Rule" id="MF_01365"/>
    </source>
</evidence>
<dbReference type="InterPro" id="IPR036789">
    <property type="entry name" value="Ribosomal_uL6-like_a/b-dom_sf"/>
</dbReference>
<comment type="similarity">
    <text evidence="3 4">Belongs to the universal ribosomal protein uL6 family.</text>
</comment>
<accession>A0A0G0K4J6</accession>
<dbReference type="PIRSF" id="PIRSF002162">
    <property type="entry name" value="Ribosomal_L6"/>
    <property type="match status" value="1"/>
</dbReference>